<dbReference type="RefSeq" id="WP_009885394.1">
    <property type="nucleotide sequence ID" value="NZ_FXZE01000002.1"/>
</dbReference>
<protein>
    <submittedName>
        <fullName evidence="1">Uncharacterized protein</fullName>
    </submittedName>
</protein>
<evidence type="ECO:0000313" key="2">
    <source>
        <dbReference type="Proteomes" id="UP000234342"/>
    </source>
</evidence>
<proteinExistence type="predicted"/>
<dbReference type="EMBL" id="FXZE01000002">
    <property type="protein sequence ID" value="SMX69778.1"/>
    <property type="molecule type" value="Genomic_DNA"/>
</dbReference>
<organism evidence="1 2">
    <name type="scientific">Brevibacterium antiquum</name>
    <dbReference type="NCBI Taxonomy" id="234835"/>
    <lineage>
        <taxon>Bacteria</taxon>
        <taxon>Bacillati</taxon>
        <taxon>Actinomycetota</taxon>
        <taxon>Actinomycetes</taxon>
        <taxon>Micrococcales</taxon>
        <taxon>Brevibacteriaceae</taxon>
        <taxon>Brevibacterium</taxon>
    </lineage>
</organism>
<gene>
    <name evidence="1" type="ORF">BANT10_00535</name>
</gene>
<dbReference type="GeneID" id="82878969"/>
<sequence>MSTTRRASFSFDALSADTVTDADEFTLENPSMVVNLDADPARIDMPLGGYIPPLASTMLAAGTQVSGRLLALISLPGQPLPESVFRAQGWEDFYGSDRADAQPGTAVLLKSTQDSVGQVELVPAQILADPHAPQDPFPHEVKLNLWFSPAGTDCGIHRDHAFIETHTQLLGTGRMQKFAYNSHASVFEDQILAPAQTQPSIFGRWDDGRLAYPWHQYRADTDVVWLAIEYHALTS</sequence>
<dbReference type="Gene3D" id="2.60.120.990">
    <property type="match status" value="1"/>
</dbReference>
<accession>A0A2H1I3L0</accession>
<evidence type="ECO:0000313" key="1">
    <source>
        <dbReference type="EMBL" id="SMX69778.1"/>
    </source>
</evidence>
<keyword evidence="2" id="KW-1185">Reference proteome</keyword>
<name>A0A2H1I3L0_9MICO</name>
<reference evidence="2" key="1">
    <citation type="submission" date="2017-03" db="EMBL/GenBank/DDBJ databases">
        <authorList>
            <person name="Monnet C."/>
        </authorList>
    </citation>
    <scope>NUCLEOTIDE SEQUENCE [LARGE SCALE GENOMIC DNA]</scope>
    <source>
        <strain evidence="2">P10</strain>
    </source>
</reference>
<dbReference type="Proteomes" id="UP000234342">
    <property type="component" value="Unassembled WGS sequence"/>
</dbReference>
<dbReference type="AlphaFoldDB" id="A0A2H1I3L0"/>